<evidence type="ECO:0000256" key="11">
    <source>
        <dbReference type="ARBA" id="ARBA00023204"/>
    </source>
</evidence>
<sequence>MVVLGFDPGIARTGYGIIESNGSLKVLGYGTIETKPGDPFHRRILNLCRQAEELVNNHKPDIAVIEKVFFNKNIKTAIITGEVIGAIILTCARLSIDVVEYTPLQIKQAIVGYGRAEKVQVQKMLQLLLGLEEIPRSDDAADALAAALTHINLTKYDKLIK</sequence>
<evidence type="ECO:0000256" key="5">
    <source>
        <dbReference type="ARBA" id="ARBA00022759"/>
    </source>
</evidence>
<dbReference type="InterPro" id="IPR002176">
    <property type="entry name" value="X-over_junc_endoDNase_RuvC"/>
</dbReference>
<comment type="similarity">
    <text evidence="1 13">Belongs to the RuvC family.</text>
</comment>
<proteinExistence type="inferred from homology"/>
<dbReference type="SUPFAM" id="SSF53098">
    <property type="entry name" value="Ribonuclease H-like"/>
    <property type="match status" value="1"/>
</dbReference>
<dbReference type="InterPro" id="IPR020563">
    <property type="entry name" value="X-over_junc_endoDNase_Mg_BS"/>
</dbReference>
<feature type="active site" evidence="13">
    <location>
        <position position="139"/>
    </location>
</feature>
<dbReference type="GO" id="GO:0008821">
    <property type="term" value="F:crossover junction DNA endonuclease activity"/>
    <property type="evidence" value="ECO:0007669"/>
    <property type="project" value="UniProtKB-UniRule"/>
</dbReference>
<protein>
    <recommendedName>
        <fullName evidence="13 14">Crossover junction endodeoxyribonuclease RuvC</fullName>
        <ecNumber evidence="13 14">3.1.21.10</ecNumber>
    </recommendedName>
    <alternativeName>
        <fullName evidence="13">Holliday junction nuclease RuvC</fullName>
    </alternativeName>
    <alternativeName>
        <fullName evidence="13">Holliday junction resolvase RuvC</fullName>
    </alternativeName>
</protein>
<comment type="catalytic activity">
    <reaction evidence="12 13">
        <text>Endonucleolytic cleavage at a junction such as a reciprocal single-stranded crossover between two homologous DNA duplexes (Holliday junction).</text>
        <dbReference type="EC" id="3.1.21.10"/>
    </reaction>
</comment>
<dbReference type="Pfam" id="PF02075">
    <property type="entry name" value="RuvC"/>
    <property type="match status" value="1"/>
</dbReference>
<evidence type="ECO:0000256" key="3">
    <source>
        <dbReference type="ARBA" id="ARBA00022722"/>
    </source>
</evidence>
<evidence type="ECO:0000256" key="10">
    <source>
        <dbReference type="ARBA" id="ARBA00023172"/>
    </source>
</evidence>
<keyword evidence="6 13" id="KW-0227">DNA damage</keyword>
<feature type="active site" evidence="13">
    <location>
        <position position="66"/>
    </location>
</feature>
<keyword evidence="9 13" id="KW-0238">DNA-binding</keyword>
<organism evidence="15 16">
    <name type="scientific">Candidatus Desantisbacteria bacterium CG_4_10_14_0_8_um_filter_48_22</name>
    <dbReference type="NCBI Taxonomy" id="1974543"/>
    <lineage>
        <taxon>Bacteria</taxon>
        <taxon>Candidatus Desantisiibacteriota</taxon>
    </lineage>
</organism>
<evidence type="ECO:0000256" key="9">
    <source>
        <dbReference type="ARBA" id="ARBA00023125"/>
    </source>
</evidence>
<evidence type="ECO:0000256" key="1">
    <source>
        <dbReference type="ARBA" id="ARBA00009518"/>
    </source>
</evidence>
<keyword evidence="8 13" id="KW-0460">Magnesium</keyword>
<reference evidence="16" key="1">
    <citation type="submission" date="2017-09" db="EMBL/GenBank/DDBJ databases">
        <title>Depth-based differentiation of microbial function through sediment-hosted aquifers and enrichment of novel symbionts in the deep terrestrial subsurface.</title>
        <authorList>
            <person name="Probst A.J."/>
            <person name="Ladd B."/>
            <person name="Jarett J.K."/>
            <person name="Geller-Mcgrath D.E."/>
            <person name="Sieber C.M.K."/>
            <person name="Emerson J.B."/>
            <person name="Anantharaman K."/>
            <person name="Thomas B.C."/>
            <person name="Malmstrom R."/>
            <person name="Stieglmeier M."/>
            <person name="Klingl A."/>
            <person name="Woyke T."/>
            <person name="Ryan C.M."/>
            <person name="Banfield J.F."/>
        </authorList>
    </citation>
    <scope>NUCLEOTIDE SEQUENCE [LARGE SCALE GENOMIC DNA]</scope>
</reference>
<dbReference type="InterPro" id="IPR036397">
    <property type="entry name" value="RNaseH_sf"/>
</dbReference>
<evidence type="ECO:0000313" key="15">
    <source>
        <dbReference type="EMBL" id="PIZ16693.1"/>
    </source>
</evidence>
<dbReference type="PANTHER" id="PTHR30194:SF3">
    <property type="entry name" value="CROSSOVER JUNCTION ENDODEOXYRIBONUCLEASE RUVC"/>
    <property type="match status" value="1"/>
</dbReference>
<feature type="binding site" evidence="13">
    <location>
        <position position="66"/>
    </location>
    <ligand>
        <name>Mg(2+)</name>
        <dbReference type="ChEBI" id="CHEBI:18420"/>
        <label>2</label>
    </ligand>
</feature>
<feature type="binding site" evidence="13">
    <location>
        <position position="7"/>
    </location>
    <ligand>
        <name>Mg(2+)</name>
        <dbReference type="ChEBI" id="CHEBI:18420"/>
        <label>1</label>
    </ligand>
</feature>
<evidence type="ECO:0000256" key="8">
    <source>
        <dbReference type="ARBA" id="ARBA00022842"/>
    </source>
</evidence>
<keyword evidence="10 13" id="KW-0233">DNA recombination</keyword>
<evidence type="ECO:0000256" key="2">
    <source>
        <dbReference type="ARBA" id="ARBA00022490"/>
    </source>
</evidence>
<feature type="binding site" evidence="13">
    <location>
        <position position="139"/>
    </location>
    <ligand>
        <name>Mg(2+)</name>
        <dbReference type="ChEBI" id="CHEBI:18420"/>
        <label>1</label>
    </ligand>
</feature>
<dbReference type="InterPro" id="IPR012337">
    <property type="entry name" value="RNaseH-like_sf"/>
</dbReference>
<dbReference type="NCBIfam" id="TIGR00228">
    <property type="entry name" value="ruvC"/>
    <property type="match status" value="1"/>
</dbReference>
<evidence type="ECO:0000256" key="12">
    <source>
        <dbReference type="ARBA" id="ARBA00029354"/>
    </source>
</evidence>
<dbReference type="GO" id="GO:0006281">
    <property type="term" value="P:DNA repair"/>
    <property type="evidence" value="ECO:0007669"/>
    <property type="project" value="UniProtKB-UniRule"/>
</dbReference>
<dbReference type="GO" id="GO:0048476">
    <property type="term" value="C:Holliday junction resolvase complex"/>
    <property type="evidence" value="ECO:0007669"/>
    <property type="project" value="UniProtKB-UniRule"/>
</dbReference>
<dbReference type="Proteomes" id="UP000229307">
    <property type="component" value="Unassembled WGS sequence"/>
</dbReference>
<accession>A0A2M7SBM1</accession>
<evidence type="ECO:0000313" key="16">
    <source>
        <dbReference type="Proteomes" id="UP000229307"/>
    </source>
</evidence>
<comment type="subunit">
    <text evidence="13">Homodimer which binds Holliday junction (HJ) DNA. The HJ becomes 2-fold symmetrical on binding to RuvC with unstacked arms; it has a different conformation from HJ DNA in complex with RuvA. In the full resolvosome a probable DNA-RuvA(4)-RuvB(12)-RuvC(2) complex forms which resolves the HJ.</text>
</comment>
<keyword evidence="3 13" id="KW-0540">Nuclease</keyword>
<evidence type="ECO:0000256" key="14">
    <source>
        <dbReference type="NCBIfam" id="TIGR00228"/>
    </source>
</evidence>
<dbReference type="GO" id="GO:0003677">
    <property type="term" value="F:DNA binding"/>
    <property type="evidence" value="ECO:0007669"/>
    <property type="project" value="UniProtKB-KW"/>
</dbReference>
<dbReference type="FunFam" id="3.30.420.10:FF:000002">
    <property type="entry name" value="Crossover junction endodeoxyribonuclease RuvC"/>
    <property type="match status" value="1"/>
</dbReference>
<evidence type="ECO:0000256" key="13">
    <source>
        <dbReference type="HAMAP-Rule" id="MF_00034"/>
    </source>
</evidence>
<comment type="subcellular location">
    <subcellularLocation>
        <location evidence="13">Cytoplasm</location>
    </subcellularLocation>
</comment>
<evidence type="ECO:0000256" key="7">
    <source>
        <dbReference type="ARBA" id="ARBA00022801"/>
    </source>
</evidence>
<dbReference type="HAMAP" id="MF_00034">
    <property type="entry name" value="RuvC"/>
    <property type="match status" value="1"/>
</dbReference>
<evidence type="ECO:0000256" key="4">
    <source>
        <dbReference type="ARBA" id="ARBA00022723"/>
    </source>
</evidence>
<feature type="active site" evidence="13">
    <location>
        <position position="7"/>
    </location>
</feature>
<keyword evidence="5 13" id="KW-0255">Endonuclease</keyword>
<comment type="cofactor">
    <cofactor evidence="13">
        <name>Mg(2+)</name>
        <dbReference type="ChEBI" id="CHEBI:18420"/>
    </cofactor>
    <text evidence="13">Binds 2 Mg(2+) ion per subunit.</text>
</comment>
<comment type="function">
    <text evidence="13">The RuvA-RuvB-RuvC complex processes Holliday junction (HJ) DNA during genetic recombination and DNA repair. Endonuclease that resolves HJ intermediates. Cleaves cruciform DNA by making single-stranded nicks across the HJ at symmetrical positions within the homologous arms, yielding a 5'-phosphate and a 3'-hydroxyl group; requires a central core of homology in the junction. The consensus cleavage sequence is 5'-(A/T)TT(C/G)-3'. Cleavage occurs on the 3'-side of the TT dinucleotide at the point of strand exchange. HJ branch migration catalyzed by RuvA-RuvB allows RuvC to scan DNA until it finds its consensus sequence, where it cleaves and resolves the cruciform DNA.</text>
</comment>
<keyword evidence="2 13" id="KW-0963">Cytoplasm</keyword>
<dbReference type="GO" id="GO:0005737">
    <property type="term" value="C:cytoplasm"/>
    <property type="evidence" value="ECO:0007669"/>
    <property type="project" value="UniProtKB-SubCell"/>
</dbReference>
<dbReference type="PROSITE" id="PS01321">
    <property type="entry name" value="RUVC"/>
    <property type="match status" value="1"/>
</dbReference>
<dbReference type="GO" id="GO:0000287">
    <property type="term" value="F:magnesium ion binding"/>
    <property type="evidence" value="ECO:0007669"/>
    <property type="project" value="UniProtKB-UniRule"/>
</dbReference>
<dbReference type="NCBIfam" id="NF000711">
    <property type="entry name" value="PRK00039.2-1"/>
    <property type="match status" value="1"/>
</dbReference>
<dbReference type="EMBL" id="PFMR01000171">
    <property type="protein sequence ID" value="PIZ16693.1"/>
    <property type="molecule type" value="Genomic_DNA"/>
</dbReference>
<keyword evidence="7 13" id="KW-0378">Hydrolase</keyword>
<dbReference type="PRINTS" id="PR00696">
    <property type="entry name" value="RSOLVASERUVC"/>
</dbReference>
<dbReference type="AlphaFoldDB" id="A0A2M7SBM1"/>
<dbReference type="EC" id="3.1.21.10" evidence="13 14"/>
<evidence type="ECO:0000256" key="6">
    <source>
        <dbReference type="ARBA" id="ARBA00022763"/>
    </source>
</evidence>
<keyword evidence="4 13" id="KW-0479">Metal-binding</keyword>
<dbReference type="PANTHER" id="PTHR30194">
    <property type="entry name" value="CROSSOVER JUNCTION ENDODEOXYRIBONUCLEASE RUVC"/>
    <property type="match status" value="1"/>
</dbReference>
<dbReference type="GO" id="GO:0006310">
    <property type="term" value="P:DNA recombination"/>
    <property type="evidence" value="ECO:0007669"/>
    <property type="project" value="UniProtKB-UniRule"/>
</dbReference>
<keyword evidence="11 13" id="KW-0234">DNA repair</keyword>
<gene>
    <name evidence="13" type="primary">ruvC</name>
    <name evidence="15" type="ORF">COY52_06535</name>
</gene>
<name>A0A2M7SBM1_9BACT</name>
<dbReference type="CDD" id="cd16962">
    <property type="entry name" value="RuvC"/>
    <property type="match status" value="1"/>
</dbReference>
<dbReference type="Gene3D" id="3.30.420.10">
    <property type="entry name" value="Ribonuclease H-like superfamily/Ribonuclease H"/>
    <property type="match status" value="1"/>
</dbReference>
<comment type="caution">
    <text evidence="15">The sequence shown here is derived from an EMBL/GenBank/DDBJ whole genome shotgun (WGS) entry which is preliminary data.</text>
</comment>